<feature type="transmembrane region" description="Helical" evidence="4">
    <location>
        <begin position="257"/>
        <end position="276"/>
    </location>
</feature>
<dbReference type="InterPro" id="IPR020846">
    <property type="entry name" value="MFS_dom"/>
</dbReference>
<dbReference type="PROSITE" id="PS50850">
    <property type="entry name" value="MFS"/>
    <property type="match status" value="1"/>
</dbReference>
<dbReference type="STRING" id="1907941.BKE30_12650"/>
<feature type="transmembrane region" description="Helical" evidence="4">
    <location>
        <begin position="375"/>
        <end position="395"/>
    </location>
</feature>
<feature type="domain" description="Major facilitator superfamily (MFS) profile" evidence="5">
    <location>
        <begin position="18"/>
        <end position="402"/>
    </location>
</feature>
<dbReference type="AlphaFoldDB" id="A0A1S8CST3"/>
<dbReference type="InterPro" id="IPR011701">
    <property type="entry name" value="MFS"/>
</dbReference>
<sequence>MPASRPIPDRSTPEATLSRGMVMLMAFTTGIAVASNYYAQPLLHSIADYFQLSYASAGIIVTVAQLSYALGLVLLVPLGDLFEQRRLIISMLLLSTSGLLLSALSTNIWMLFIGTSITSFFSVVAQVIVPLGSALANPHQRGQVVGTIMSGLLLGILLARTVAGFLSDLGNWRTIYWCAAAMLLLTTVVLYRNLPARHQSAGLSYLQLLASIFTFFKTEKVFLWRSIIGGLIFACFSVLWTPLAFLLSEAPFGFSDFMIGLFGLAGVAGALAATKAGKMVDQGKSTQTTTLGCILLMLSWIPVYFGGHSVIALIVGIIVLDLCVQLVHVVNQNIIYQIKPEARNRLNAGYMLSYFIGGAFGSLASAWMYQHYAWAGVSGLGFILSGMALAVWLGIRRHEQTA</sequence>
<feature type="transmembrane region" description="Helical" evidence="4">
    <location>
        <begin position="51"/>
        <end position="75"/>
    </location>
</feature>
<dbReference type="SUPFAM" id="SSF103473">
    <property type="entry name" value="MFS general substrate transporter"/>
    <property type="match status" value="1"/>
</dbReference>
<name>A0A1S8CST3_9GAMM</name>
<organism evidence="6 7">
    <name type="scientific">Alkanindiges hydrocarboniclasticus</name>
    <dbReference type="NCBI Taxonomy" id="1907941"/>
    <lineage>
        <taxon>Bacteria</taxon>
        <taxon>Pseudomonadati</taxon>
        <taxon>Pseudomonadota</taxon>
        <taxon>Gammaproteobacteria</taxon>
        <taxon>Moraxellales</taxon>
        <taxon>Moraxellaceae</taxon>
        <taxon>Alkanindiges</taxon>
    </lineage>
</organism>
<dbReference type="RefSeq" id="WP_076878969.1">
    <property type="nucleotide sequence ID" value="NZ_MLCN01000034.1"/>
</dbReference>
<feature type="transmembrane region" description="Helical" evidence="4">
    <location>
        <begin position="110"/>
        <end position="132"/>
    </location>
</feature>
<dbReference type="Pfam" id="PF07690">
    <property type="entry name" value="MFS_1"/>
    <property type="match status" value="1"/>
</dbReference>
<feature type="transmembrane region" description="Helical" evidence="4">
    <location>
        <begin position="222"/>
        <end position="245"/>
    </location>
</feature>
<accession>A0A1S8CST3</accession>
<evidence type="ECO:0000259" key="5">
    <source>
        <dbReference type="PROSITE" id="PS50850"/>
    </source>
</evidence>
<feature type="transmembrane region" description="Helical" evidence="4">
    <location>
        <begin position="351"/>
        <end position="369"/>
    </location>
</feature>
<evidence type="ECO:0000256" key="4">
    <source>
        <dbReference type="SAM" id="Phobius"/>
    </source>
</evidence>
<evidence type="ECO:0000256" key="3">
    <source>
        <dbReference type="ARBA" id="ARBA00023136"/>
    </source>
</evidence>
<feature type="transmembrane region" description="Helical" evidence="4">
    <location>
        <begin position="288"/>
        <end position="305"/>
    </location>
</feature>
<feature type="transmembrane region" description="Helical" evidence="4">
    <location>
        <begin position="174"/>
        <end position="191"/>
    </location>
</feature>
<keyword evidence="3 4" id="KW-0472">Membrane</keyword>
<dbReference type="Proteomes" id="UP000192132">
    <property type="component" value="Unassembled WGS sequence"/>
</dbReference>
<feature type="transmembrane region" description="Helical" evidence="4">
    <location>
        <begin position="311"/>
        <end position="330"/>
    </location>
</feature>
<dbReference type="OrthoDB" id="9815356at2"/>
<keyword evidence="1 4" id="KW-0812">Transmembrane</keyword>
<dbReference type="EMBL" id="MLCN01000034">
    <property type="protein sequence ID" value="ONG38356.1"/>
    <property type="molecule type" value="Genomic_DNA"/>
</dbReference>
<feature type="transmembrane region" description="Helical" evidence="4">
    <location>
        <begin position="21"/>
        <end position="39"/>
    </location>
</feature>
<evidence type="ECO:0000313" key="7">
    <source>
        <dbReference type="Proteomes" id="UP000192132"/>
    </source>
</evidence>
<evidence type="ECO:0000256" key="2">
    <source>
        <dbReference type="ARBA" id="ARBA00022989"/>
    </source>
</evidence>
<evidence type="ECO:0000313" key="6">
    <source>
        <dbReference type="EMBL" id="ONG38356.1"/>
    </source>
</evidence>
<protein>
    <submittedName>
        <fullName evidence="6">MFS transporter</fullName>
    </submittedName>
</protein>
<evidence type="ECO:0000256" key="1">
    <source>
        <dbReference type="ARBA" id="ARBA00022692"/>
    </source>
</evidence>
<dbReference type="PANTHER" id="PTHR42910:SF1">
    <property type="entry name" value="MAJOR FACILITATOR SUPERFAMILY (MFS) PROFILE DOMAIN-CONTAINING PROTEIN"/>
    <property type="match status" value="1"/>
</dbReference>
<feature type="transmembrane region" description="Helical" evidence="4">
    <location>
        <begin position="144"/>
        <end position="162"/>
    </location>
</feature>
<dbReference type="PANTHER" id="PTHR42910">
    <property type="entry name" value="TRANSPORTER SCO4007-RELATED"/>
    <property type="match status" value="1"/>
</dbReference>
<feature type="transmembrane region" description="Helical" evidence="4">
    <location>
        <begin position="87"/>
        <end position="104"/>
    </location>
</feature>
<comment type="caution">
    <text evidence="6">The sequence shown here is derived from an EMBL/GenBank/DDBJ whole genome shotgun (WGS) entry which is preliminary data.</text>
</comment>
<dbReference type="Gene3D" id="1.20.1250.20">
    <property type="entry name" value="MFS general substrate transporter like domains"/>
    <property type="match status" value="1"/>
</dbReference>
<dbReference type="InterPro" id="IPR036259">
    <property type="entry name" value="MFS_trans_sf"/>
</dbReference>
<keyword evidence="2 4" id="KW-1133">Transmembrane helix</keyword>
<proteinExistence type="predicted"/>
<dbReference type="GO" id="GO:0022857">
    <property type="term" value="F:transmembrane transporter activity"/>
    <property type="evidence" value="ECO:0007669"/>
    <property type="project" value="InterPro"/>
</dbReference>
<gene>
    <name evidence="6" type="ORF">BKE30_12650</name>
</gene>
<reference evidence="6 7" key="1">
    <citation type="submission" date="2016-10" db="EMBL/GenBank/DDBJ databases">
        <title>Draft Genome sequence of Alkanindiges sp. strain H1.</title>
        <authorList>
            <person name="Subhash Y."/>
            <person name="Lee S."/>
        </authorList>
    </citation>
    <scope>NUCLEOTIDE SEQUENCE [LARGE SCALE GENOMIC DNA]</scope>
    <source>
        <strain evidence="6 7">H1</strain>
    </source>
</reference>
<dbReference type="CDD" id="cd17324">
    <property type="entry name" value="MFS_NepI_like"/>
    <property type="match status" value="1"/>
</dbReference>
<keyword evidence="7" id="KW-1185">Reference proteome</keyword>